<feature type="compositionally biased region" description="Low complexity" evidence="1">
    <location>
        <begin position="49"/>
        <end position="63"/>
    </location>
</feature>
<proteinExistence type="predicted"/>
<evidence type="ECO:0000313" key="4">
    <source>
        <dbReference type="Proteomes" id="UP001189429"/>
    </source>
</evidence>
<feature type="transmembrane region" description="Helical" evidence="2">
    <location>
        <begin position="25"/>
        <end position="46"/>
    </location>
</feature>
<feature type="region of interest" description="Disordered" evidence="1">
    <location>
        <begin position="49"/>
        <end position="136"/>
    </location>
</feature>
<evidence type="ECO:0000256" key="1">
    <source>
        <dbReference type="SAM" id="MobiDB-lite"/>
    </source>
</evidence>
<protein>
    <recommendedName>
        <fullName evidence="5">Serine/threonine protein kinase</fullName>
    </recommendedName>
</protein>
<keyword evidence="2" id="KW-1133">Transmembrane helix</keyword>
<organism evidence="3 4">
    <name type="scientific">Prorocentrum cordatum</name>
    <dbReference type="NCBI Taxonomy" id="2364126"/>
    <lineage>
        <taxon>Eukaryota</taxon>
        <taxon>Sar</taxon>
        <taxon>Alveolata</taxon>
        <taxon>Dinophyceae</taxon>
        <taxon>Prorocentrales</taxon>
        <taxon>Prorocentraceae</taxon>
        <taxon>Prorocentrum</taxon>
    </lineage>
</organism>
<keyword evidence="4" id="KW-1185">Reference proteome</keyword>
<name>A0ABN9QPV3_9DINO</name>
<evidence type="ECO:0000256" key="2">
    <source>
        <dbReference type="SAM" id="Phobius"/>
    </source>
</evidence>
<reference evidence="3" key="1">
    <citation type="submission" date="2023-10" db="EMBL/GenBank/DDBJ databases">
        <authorList>
            <person name="Chen Y."/>
            <person name="Shah S."/>
            <person name="Dougan E. K."/>
            <person name="Thang M."/>
            <person name="Chan C."/>
        </authorList>
    </citation>
    <scope>NUCLEOTIDE SEQUENCE [LARGE SCALE GENOMIC DNA]</scope>
</reference>
<accession>A0ABN9QPV3</accession>
<evidence type="ECO:0008006" key="5">
    <source>
        <dbReference type="Google" id="ProtNLM"/>
    </source>
</evidence>
<sequence length="136" mass="13599">GGQPARQEAAQRRGHSQGSGLALGAWWWLMAGIAAAAVAFTGIVGVRPEAAPSAPPREVAVSATPSSSPLPAGCPLSLDRARAASLARRVGPRDARPGSRETRLPGGATGHDAPGGDAAAQPCMDVSGASNPRPPR</sequence>
<feature type="compositionally biased region" description="Basic and acidic residues" evidence="1">
    <location>
        <begin position="91"/>
        <end position="103"/>
    </location>
</feature>
<comment type="caution">
    <text evidence="3">The sequence shown here is derived from an EMBL/GenBank/DDBJ whole genome shotgun (WGS) entry which is preliminary data.</text>
</comment>
<evidence type="ECO:0000313" key="3">
    <source>
        <dbReference type="EMBL" id="CAK0807072.1"/>
    </source>
</evidence>
<feature type="non-terminal residue" evidence="3">
    <location>
        <position position="136"/>
    </location>
</feature>
<gene>
    <name evidence="3" type="ORF">PCOR1329_LOCUS13063</name>
</gene>
<keyword evidence="2" id="KW-0472">Membrane</keyword>
<dbReference type="EMBL" id="CAUYUJ010003838">
    <property type="protein sequence ID" value="CAK0807072.1"/>
    <property type="molecule type" value="Genomic_DNA"/>
</dbReference>
<keyword evidence="2" id="KW-0812">Transmembrane</keyword>
<feature type="non-terminal residue" evidence="3">
    <location>
        <position position="1"/>
    </location>
</feature>
<dbReference type="Proteomes" id="UP001189429">
    <property type="component" value="Unassembled WGS sequence"/>
</dbReference>